<dbReference type="Proteomes" id="UP000622707">
    <property type="component" value="Unassembled WGS sequence"/>
</dbReference>
<evidence type="ECO:0000256" key="3">
    <source>
        <dbReference type="ARBA" id="ARBA00022840"/>
    </source>
</evidence>
<evidence type="ECO:0000256" key="1">
    <source>
        <dbReference type="ARBA" id="ARBA00006512"/>
    </source>
</evidence>
<evidence type="ECO:0000313" key="5">
    <source>
        <dbReference type="EMBL" id="MBL0427781.1"/>
    </source>
</evidence>
<evidence type="ECO:0000256" key="2">
    <source>
        <dbReference type="ARBA" id="ARBA00022741"/>
    </source>
</evidence>
<proteinExistence type="inferred from homology"/>
<dbReference type="EMBL" id="JAEQND010000013">
    <property type="protein sequence ID" value="MBL0427781.1"/>
    <property type="molecule type" value="Genomic_DNA"/>
</dbReference>
<keyword evidence="6" id="KW-1185">Reference proteome</keyword>
<accession>A0ABS1JUH2</accession>
<dbReference type="InterPro" id="IPR018145">
    <property type="entry name" value="CagE_TrbE_VirB_cntrl_dom"/>
</dbReference>
<dbReference type="Gene3D" id="3.40.50.300">
    <property type="entry name" value="P-loop containing nucleotide triphosphate hydrolases"/>
    <property type="match status" value="2"/>
</dbReference>
<dbReference type="Pfam" id="PF19044">
    <property type="entry name" value="P-loop_TraG"/>
    <property type="match status" value="1"/>
</dbReference>
<dbReference type="CDD" id="cd01127">
    <property type="entry name" value="TrwB_TraG_TraD_VirD4"/>
    <property type="match status" value="1"/>
</dbReference>
<keyword evidence="3" id="KW-0067">ATP-binding</keyword>
<dbReference type="PANTHER" id="PTHR30121">
    <property type="entry name" value="UNCHARACTERIZED PROTEIN YJGR-RELATED"/>
    <property type="match status" value="1"/>
</dbReference>
<dbReference type="SUPFAM" id="SSF52540">
    <property type="entry name" value="P-loop containing nucleoside triphosphate hydrolases"/>
    <property type="match status" value="1"/>
</dbReference>
<dbReference type="InterPro" id="IPR027417">
    <property type="entry name" value="P-loop_NTPase"/>
</dbReference>
<name>A0ABS1JUH2_9BURK</name>
<sequence length="819" mass="90998">MLSLKEFRPKAVGFPDLLNWAAFVDEGVLMGKDGSFMTCATFAGPDLASSTEAGLESLAAQVNQALARLDHGWSIHADVARRPAKGYPSSTFPEAVTTLIDRERRESYMERDAQFENDFVLTLCYQPPVSKTSFMFKLLESKDESTPDETDHTRELVKFKQGTDEFFRLMAGGGWVDIAPMSCQDMLRFLYLTIRGEFAPLKMPYIPMYLDALLGAHDFVGGNEPRLGDKHIRVVSIQGLPALSTPGMLDVLAGVPCIYRWNTRFVAMDKGAAVKELQSYRKRFWGQRLGVRGHVSGGTGVSPVFEDGNAASLAADADAAVNEASAGDVKFGYYTSSVVLMDTDKKRVMEAARAIQKKIEENVGFVAGIETVNTIEAFLGSLPGHRVQNVRRPLLHTYNLADLLPLTRVYPGEAHNSSPFFPKQSPALLMAETTGSTPFRFNLHVGDLGHTTVLGPTGAGKSTLLGLIAAQFFRYPRAQVFFFDKGYSALPLCRASGGVHYDILGENSDLTFYPLRQLETVQDIAWACDWVETLVTLQGMTVGVSQRKTIKDAIDLLASDADDRTLQALQAKMMDRELGDALAPYVQGGQLNTLLDSDKDSLADARFQVFELEHLMSMGERGDKWVVPVLLYLFRQIEKRLDGRPTILVLDEAWLLLDHPLFQAKIKEWLKVLRKANCAVIFATQSISDVMSSRIKDVILESCPTKILLPNREAKNEYSRKMYEQLGLNETEIDIIATATPKAHYYVTSPLGKRLIGLGLRPLTLAFIGASGKDDLATIRSLIRQHGDEPANWVPYWLRHRGLHDWAERFQDEVNKAPA</sequence>
<dbReference type="Pfam" id="PF03135">
    <property type="entry name" value="CagE_TrbE_VirB"/>
    <property type="match status" value="1"/>
</dbReference>
<dbReference type="InterPro" id="IPR043964">
    <property type="entry name" value="P-loop_TraG"/>
</dbReference>
<comment type="similarity">
    <text evidence="1">Belongs to the TrbE/VirB4 family.</text>
</comment>
<feature type="domain" description="AAA+ ATPase" evidence="4">
    <location>
        <begin position="447"/>
        <end position="704"/>
    </location>
</feature>
<dbReference type="InterPro" id="IPR003593">
    <property type="entry name" value="AAA+_ATPase"/>
</dbReference>
<evidence type="ECO:0000259" key="4">
    <source>
        <dbReference type="SMART" id="SM00382"/>
    </source>
</evidence>
<dbReference type="PANTHER" id="PTHR30121:SF12">
    <property type="entry name" value="TYPE IV SECRETION SYSTEM PROTEIN CAGE"/>
    <property type="match status" value="1"/>
</dbReference>
<dbReference type="RefSeq" id="WP_201692412.1">
    <property type="nucleotide sequence ID" value="NZ_JAEQND010000013.1"/>
</dbReference>
<comment type="caution">
    <text evidence="5">The sequence shown here is derived from an EMBL/GenBank/DDBJ whole genome shotgun (WGS) entry which is preliminary data.</text>
</comment>
<gene>
    <name evidence="5" type="ORF">JI746_21930</name>
</gene>
<evidence type="ECO:0000313" key="6">
    <source>
        <dbReference type="Proteomes" id="UP000622707"/>
    </source>
</evidence>
<reference evidence="5 6" key="1">
    <citation type="journal article" date="2017" name="Int. J. Syst. Evol. Microbiol.">
        <title>Ramlibacter alkalitolerans sp. nov., alkali-tolerant bacterium isolated from soil of ginseng.</title>
        <authorList>
            <person name="Lee D.H."/>
            <person name="Cha C.J."/>
        </authorList>
    </citation>
    <scope>NUCLEOTIDE SEQUENCE [LARGE SCALE GENOMIC DNA]</scope>
    <source>
        <strain evidence="5 6">KACC 19305</strain>
    </source>
</reference>
<dbReference type="InterPro" id="IPR051162">
    <property type="entry name" value="T4SS_component"/>
</dbReference>
<organism evidence="5 6">
    <name type="scientific">Ramlibacter alkalitolerans</name>
    <dbReference type="NCBI Taxonomy" id="2039631"/>
    <lineage>
        <taxon>Bacteria</taxon>
        <taxon>Pseudomonadati</taxon>
        <taxon>Pseudomonadota</taxon>
        <taxon>Betaproteobacteria</taxon>
        <taxon>Burkholderiales</taxon>
        <taxon>Comamonadaceae</taxon>
        <taxon>Ramlibacter</taxon>
    </lineage>
</organism>
<protein>
    <submittedName>
        <fullName evidence="5">Transporter</fullName>
    </submittedName>
</protein>
<keyword evidence="2" id="KW-0547">Nucleotide-binding</keyword>
<dbReference type="SMART" id="SM00382">
    <property type="entry name" value="AAA"/>
    <property type="match status" value="1"/>
</dbReference>